<reference evidence="2" key="1">
    <citation type="submission" date="2024-06" db="EMBL/GenBank/DDBJ databases">
        <title>Multi-omics analyses provide insights into the biosynthesis of the anticancer antibiotic pleurotin in Hohenbuehelia grisea.</title>
        <authorList>
            <person name="Weaver J.A."/>
            <person name="Alberti F."/>
        </authorList>
    </citation>
    <scope>NUCLEOTIDE SEQUENCE [LARGE SCALE GENOMIC DNA]</scope>
    <source>
        <strain evidence="2">T-177</strain>
    </source>
</reference>
<name>A0ABR3IWC3_9AGAR</name>
<evidence type="ECO:0000313" key="1">
    <source>
        <dbReference type="EMBL" id="KAL0947520.1"/>
    </source>
</evidence>
<protein>
    <submittedName>
        <fullName evidence="1">Uncharacterized protein</fullName>
    </submittedName>
</protein>
<dbReference type="Proteomes" id="UP001556367">
    <property type="component" value="Unassembled WGS sequence"/>
</dbReference>
<dbReference type="EMBL" id="JASNQZ010000015">
    <property type="protein sequence ID" value="KAL0947520.1"/>
    <property type="molecule type" value="Genomic_DNA"/>
</dbReference>
<organism evidence="1 2">
    <name type="scientific">Hohenbuehelia grisea</name>
    <dbReference type="NCBI Taxonomy" id="104357"/>
    <lineage>
        <taxon>Eukaryota</taxon>
        <taxon>Fungi</taxon>
        <taxon>Dikarya</taxon>
        <taxon>Basidiomycota</taxon>
        <taxon>Agaricomycotina</taxon>
        <taxon>Agaricomycetes</taxon>
        <taxon>Agaricomycetidae</taxon>
        <taxon>Agaricales</taxon>
        <taxon>Pleurotineae</taxon>
        <taxon>Pleurotaceae</taxon>
        <taxon>Hohenbuehelia</taxon>
    </lineage>
</organism>
<sequence length="426" mass="46421">MESQPHWWQLSLPEMFHSNSGLSWYWRVANYPQMASQRVIQSIIPYLAFYSTISAHPASSPPSSNIGCLANSTVANLEDLVTCLDTYTVGEQAYDTETYAVAQPTSDERLAWTVAVRSLLDVDGNCTEVILSPALDGIYSVTLFAENTTSSSQDLQVAAIREPLEYCVLSEKRFQPDTGYYVRGWGFLAVPASRATIQKEIHFAAPHPIFDSFTPIQAAALFSRTRARSLLISGRMRRAFLESTDCIIPSPGNGPYWKTDPAHDINEPFFDAAKAIWDWQSENGGCPSASCAYIQMHGKGPTTCSTDDVFMSTGLGTGSSSIAWYKSPDDAPVKRLYQQLVLAFPSSTISLPSNDTGCGLTATTNVVGRLINGINPANGFEVANVCTKASNASLVTGQFVHLEQALHMRAAENYDTWANAVSAAFS</sequence>
<evidence type="ECO:0000313" key="2">
    <source>
        <dbReference type="Proteomes" id="UP001556367"/>
    </source>
</evidence>
<comment type="caution">
    <text evidence="1">The sequence shown here is derived from an EMBL/GenBank/DDBJ whole genome shotgun (WGS) entry which is preliminary data.</text>
</comment>
<accession>A0ABR3IWC3</accession>
<proteinExistence type="predicted"/>
<gene>
    <name evidence="1" type="ORF">HGRIS_013619</name>
</gene>
<keyword evidence="2" id="KW-1185">Reference proteome</keyword>